<dbReference type="PANTHER" id="PTHR33362:SF5">
    <property type="entry name" value="C4-DICARBOXYLATE TRAP TRANSPORTER LARGE PERMEASE PROTEIN DCTM"/>
    <property type="match status" value="1"/>
</dbReference>
<feature type="transmembrane region" description="Helical" evidence="7">
    <location>
        <begin position="6"/>
        <end position="39"/>
    </location>
</feature>
<dbReference type="RefSeq" id="WP_146683049.1">
    <property type="nucleotide sequence ID" value="NZ_CP019646.1"/>
</dbReference>
<feature type="transmembrane region" description="Helical" evidence="7">
    <location>
        <begin position="361"/>
        <end position="388"/>
    </location>
</feature>
<dbReference type="GO" id="GO:0022857">
    <property type="term" value="F:transmembrane transporter activity"/>
    <property type="evidence" value="ECO:0007669"/>
    <property type="project" value="TreeGrafter"/>
</dbReference>
<gene>
    <name evidence="9" type="primary">siaT_3</name>
    <name evidence="9" type="ORF">SMSP2_01174</name>
</gene>
<dbReference type="OrthoDB" id="9772674at2"/>
<feature type="transmembrane region" description="Helical" evidence="7">
    <location>
        <begin position="400"/>
        <end position="421"/>
    </location>
</feature>
<name>A0A1Q2MEZ1_9BACT</name>
<evidence type="ECO:0000256" key="4">
    <source>
        <dbReference type="ARBA" id="ARBA00022692"/>
    </source>
</evidence>
<evidence type="ECO:0000256" key="1">
    <source>
        <dbReference type="ARBA" id="ARBA00004429"/>
    </source>
</evidence>
<feature type="transmembrane region" description="Helical" evidence="7">
    <location>
        <begin position="141"/>
        <end position="165"/>
    </location>
</feature>
<dbReference type="InterPro" id="IPR004681">
    <property type="entry name" value="TRAP_DctM"/>
</dbReference>
<dbReference type="GO" id="GO:0005886">
    <property type="term" value="C:plasma membrane"/>
    <property type="evidence" value="ECO:0007669"/>
    <property type="project" value="UniProtKB-SubCell"/>
</dbReference>
<evidence type="ECO:0000256" key="5">
    <source>
        <dbReference type="ARBA" id="ARBA00022989"/>
    </source>
</evidence>
<keyword evidence="3" id="KW-0997">Cell inner membrane</keyword>
<sequence length="433" mass="45899">MTPVQIGIIGCVFLFVLLAASMPVAFSMAIIGFVGFAAVVNPDAAASMLSMNLYDTFTSYSLTVIPLFVFMGQVCFHSGISRRLFDAAYKWLGHMPGGLAIATVGACTGFGAICGSGPATAATMAAVALPEMKRYKYDMELGCGAVAAGGSLGMLIPPSVVFIVYGILTEESVGKLFIAGIGPGLLIALLFCLTIYINCKRRPHLGPASEPFSWKARLKATAGVAETLLLFLLVIGGMFLGLFTPTEAAAVGAAGSIIVALMRKKLSFSMLKRSLVETARTSCMVMIIVTGAVIFGRFLTVTHIPYELASALTGLSVPSWVIIGLIIFFYLIVGCFVDALALIMLTIPIFYPVVIELGYNAIWFGVIIVIVTQMGVISPPVGVCVYVVSGIERDVPLQKIFRGAMPFLAALIIAAILLMIFPKICLFLPELIG</sequence>
<dbReference type="Pfam" id="PF06808">
    <property type="entry name" value="DctM"/>
    <property type="match status" value="1"/>
</dbReference>
<feature type="transmembrane region" description="Helical" evidence="7">
    <location>
        <begin position="312"/>
        <end position="332"/>
    </location>
</feature>
<feature type="domain" description="TRAP C4-dicarboxylate transport system permease DctM subunit" evidence="8">
    <location>
        <begin position="12"/>
        <end position="424"/>
    </location>
</feature>
<dbReference type="EMBL" id="CP019646">
    <property type="protein sequence ID" value="AQQ70812.1"/>
    <property type="molecule type" value="Genomic_DNA"/>
</dbReference>
<dbReference type="KEGG" id="pbas:SMSP2_01174"/>
<dbReference type="PANTHER" id="PTHR33362">
    <property type="entry name" value="SIALIC ACID TRAP TRANSPORTER PERMEASE PROTEIN SIAT-RELATED"/>
    <property type="match status" value="1"/>
</dbReference>
<dbReference type="InterPro" id="IPR010656">
    <property type="entry name" value="DctM"/>
</dbReference>
<keyword evidence="5 7" id="KW-1133">Transmembrane helix</keyword>
<evidence type="ECO:0000256" key="2">
    <source>
        <dbReference type="ARBA" id="ARBA00022475"/>
    </source>
</evidence>
<keyword evidence="4 7" id="KW-0812">Transmembrane</keyword>
<evidence type="ECO:0000256" key="3">
    <source>
        <dbReference type="ARBA" id="ARBA00022519"/>
    </source>
</evidence>
<evidence type="ECO:0000313" key="9">
    <source>
        <dbReference type="EMBL" id="AQQ70812.1"/>
    </source>
</evidence>
<accession>A0A1Q2MEZ1</accession>
<evidence type="ECO:0000256" key="6">
    <source>
        <dbReference type="ARBA" id="ARBA00023136"/>
    </source>
</evidence>
<feature type="transmembrane region" description="Helical" evidence="7">
    <location>
        <begin position="60"/>
        <end position="80"/>
    </location>
</feature>
<dbReference type="PIRSF" id="PIRSF006066">
    <property type="entry name" value="HI0050"/>
    <property type="match status" value="1"/>
</dbReference>
<reference evidence="10" key="1">
    <citation type="submission" date="2017-02" db="EMBL/GenBank/DDBJ databases">
        <title>Comparative genomics and description of representatives of a novel lineage of planctomycetes thriving in anoxic sediments.</title>
        <authorList>
            <person name="Spring S."/>
            <person name="Bunk B."/>
            <person name="Sproer C."/>
        </authorList>
    </citation>
    <scope>NUCLEOTIDE SEQUENCE [LARGE SCALE GENOMIC DNA]</scope>
    <source>
        <strain evidence="10">SM-Chi-D1</strain>
    </source>
</reference>
<protein>
    <submittedName>
        <fullName evidence="9">Neu5Ac permease</fullName>
    </submittedName>
</protein>
<feature type="transmembrane region" description="Helical" evidence="7">
    <location>
        <begin position="100"/>
        <end position="129"/>
    </location>
</feature>
<dbReference type="NCBIfam" id="TIGR00786">
    <property type="entry name" value="dctM"/>
    <property type="match status" value="1"/>
</dbReference>
<keyword evidence="2" id="KW-1003">Cell membrane</keyword>
<dbReference type="Proteomes" id="UP000188181">
    <property type="component" value="Chromosome"/>
</dbReference>
<feature type="transmembrane region" description="Helical" evidence="7">
    <location>
        <begin position="283"/>
        <end position="306"/>
    </location>
</feature>
<comment type="subcellular location">
    <subcellularLocation>
        <location evidence="1">Cell inner membrane</location>
        <topology evidence="1">Multi-pass membrane protein</topology>
    </subcellularLocation>
</comment>
<feature type="transmembrane region" description="Helical" evidence="7">
    <location>
        <begin position="220"/>
        <end position="240"/>
    </location>
</feature>
<organism evidence="9 10">
    <name type="scientific">Limihaloglobus sulfuriphilus</name>
    <dbReference type="NCBI Taxonomy" id="1851148"/>
    <lineage>
        <taxon>Bacteria</taxon>
        <taxon>Pseudomonadati</taxon>
        <taxon>Planctomycetota</taxon>
        <taxon>Phycisphaerae</taxon>
        <taxon>Sedimentisphaerales</taxon>
        <taxon>Sedimentisphaeraceae</taxon>
        <taxon>Limihaloglobus</taxon>
    </lineage>
</organism>
<evidence type="ECO:0000259" key="8">
    <source>
        <dbReference type="Pfam" id="PF06808"/>
    </source>
</evidence>
<evidence type="ECO:0000256" key="7">
    <source>
        <dbReference type="SAM" id="Phobius"/>
    </source>
</evidence>
<evidence type="ECO:0000313" key="10">
    <source>
        <dbReference type="Proteomes" id="UP000188181"/>
    </source>
</evidence>
<proteinExistence type="predicted"/>
<feature type="transmembrane region" description="Helical" evidence="7">
    <location>
        <begin position="177"/>
        <end position="199"/>
    </location>
</feature>
<feature type="transmembrane region" description="Helical" evidence="7">
    <location>
        <begin position="339"/>
        <end position="355"/>
    </location>
</feature>
<keyword evidence="10" id="KW-1185">Reference proteome</keyword>
<dbReference type="STRING" id="1851148.SMSP2_01174"/>
<keyword evidence="6 7" id="KW-0472">Membrane</keyword>
<dbReference type="AlphaFoldDB" id="A0A1Q2MEZ1"/>